<dbReference type="Pfam" id="PF24883">
    <property type="entry name" value="NPHP3_N"/>
    <property type="match status" value="1"/>
</dbReference>
<name>G9MG65_HYPVG</name>
<gene>
    <name evidence="5" type="ORF">TRIVIDRAFT_218669</name>
</gene>
<dbReference type="InterPro" id="IPR056884">
    <property type="entry name" value="NPHP3-like_N"/>
</dbReference>
<dbReference type="InterPro" id="IPR029498">
    <property type="entry name" value="HeLo_dom"/>
</dbReference>
<dbReference type="STRING" id="413071.G9MG65"/>
<dbReference type="VEuPathDB" id="FungiDB:TRIVIDRAFT_218669"/>
<dbReference type="OrthoDB" id="20872at2759"/>
<dbReference type="AlphaFoldDB" id="G9MG65"/>
<organism evidence="5 6">
    <name type="scientific">Hypocrea virens (strain Gv29-8 / FGSC 10586)</name>
    <name type="common">Gliocladium virens</name>
    <name type="synonym">Trichoderma virens</name>
    <dbReference type="NCBI Taxonomy" id="413071"/>
    <lineage>
        <taxon>Eukaryota</taxon>
        <taxon>Fungi</taxon>
        <taxon>Dikarya</taxon>
        <taxon>Ascomycota</taxon>
        <taxon>Pezizomycotina</taxon>
        <taxon>Sordariomycetes</taxon>
        <taxon>Hypocreomycetidae</taxon>
        <taxon>Hypocreales</taxon>
        <taxon>Hypocreaceae</taxon>
        <taxon>Trichoderma</taxon>
    </lineage>
</organism>
<dbReference type="EMBL" id="ABDF02000002">
    <property type="protein sequence ID" value="EHK26515.1"/>
    <property type="molecule type" value="Genomic_DNA"/>
</dbReference>
<evidence type="ECO:0000313" key="5">
    <source>
        <dbReference type="EMBL" id="EHK26515.1"/>
    </source>
</evidence>
<keyword evidence="6" id="KW-1185">Reference proteome</keyword>
<dbReference type="HOGENOM" id="CLU_532159_0_0_1"/>
<dbReference type="PANTHER" id="PTHR37542:SF3">
    <property type="entry name" value="PRION-INHIBITION AND PROPAGATION HELO DOMAIN-CONTAINING PROTEIN"/>
    <property type="match status" value="1"/>
</dbReference>
<dbReference type="PANTHER" id="PTHR37542">
    <property type="entry name" value="HELO DOMAIN-CONTAINING PROTEIN-RELATED"/>
    <property type="match status" value="1"/>
</dbReference>
<dbReference type="InParanoid" id="G9MG65"/>
<evidence type="ECO:0000256" key="1">
    <source>
        <dbReference type="ARBA" id="ARBA00022737"/>
    </source>
</evidence>
<keyword evidence="1" id="KW-0677">Repeat</keyword>
<dbReference type="Pfam" id="PF14479">
    <property type="entry name" value="HeLo"/>
    <property type="match status" value="1"/>
</dbReference>
<feature type="domain" description="Prion-inhibition and propagation HeLo" evidence="3">
    <location>
        <begin position="15"/>
        <end position="203"/>
    </location>
</feature>
<evidence type="ECO:0000313" key="6">
    <source>
        <dbReference type="Proteomes" id="UP000007115"/>
    </source>
</evidence>
<protein>
    <submittedName>
        <fullName evidence="5">Uncharacterized protein</fullName>
    </submittedName>
</protein>
<sequence>MDTTSNAIFILQFVLNCFSQIQLGREFESEFEIDQLKLDIIQLRLSRWCEVSRLNNNSNGTIAREGQPTPTDGFEDPENPTRDPTLAVLLDIRATVIKAQRDARKKKTNTAAGQPLDVDTSIPVDNREMHNRFKDFLSSRTSQTTNVVNSPKWAFYKKEHFNRFIADMSYLTDALESLIPEDDKQKLLELSNDECEGISKPNLVDLKVIAKNCDPSLENVVDGAPKTRGGANYATQLYITGNAMGVNNAEAPKSPKSPKISKIIIMHVGINHTNLKNFDGIAYQDIAIHAYDTIQRSPAEMAKKNHKDTAWAWKELKPCELLMETKEFKDWLNNKSRHSILWISGYSGRRKTTSRVIEDIYEKNVGRDPKSFYVLYFYVGYGDDAATKNRENTDQDILDALIDHLVGEQRDIYISIGALDQLLPKHSNRLISRLCELIKRLKSESNPCRLAVAISSRNLSSHIIWKIFDNFSDLRVEPDNKAPDMLKCLKDIVHLYSKPTQTWRNVYKEANS</sequence>
<feature type="domain" description="Nephrocystin 3-like N-terminal" evidence="4">
    <location>
        <begin position="319"/>
        <end position="386"/>
    </location>
</feature>
<accession>G9MG65</accession>
<comment type="caution">
    <text evidence="5">The sequence shown here is derived from an EMBL/GenBank/DDBJ whole genome shotgun (WGS) entry which is preliminary data.</text>
</comment>
<dbReference type="GeneID" id="25791359"/>
<proteinExistence type="predicted"/>
<evidence type="ECO:0000259" key="3">
    <source>
        <dbReference type="Pfam" id="PF14479"/>
    </source>
</evidence>
<evidence type="ECO:0000256" key="2">
    <source>
        <dbReference type="SAM" id="MobiDB-lite"/>
    </source>
</evidence>
<dbReference type="InterPro" id="IPR038305">
    <property type="entry name" value="HeLo_sf"/>
</dbReference>
<dbReference type="eggNOG" id="ENOG502S8GV">
    <property type="taxonomic scope" value="Eukaryota"/>
</dbReference>
<feature type="region of interest" description="Disordered" evidence="2">
    <location>
        <begin position="57"/>
        <end position="80"/>
    </location>
</feature>
<reference evidence="5 6" key="1">
    <citation type="journal article" date="2011" name="Genome Biol.">
        <title>Comparative genome sequence analysis underscores mycoparasitism as the ancestral life style of Trichoderma.</title>
        <authorList>
            <person name="Kubicek C.P."/>
            <person name="Herrera-Estrella A."/>
            <person name="Seidl-Seiboth V."/>
            <person name="Martinez D.A."/>
            <person name="Druzhinina I.S."/>
            <person name="Thon M."/>
            <person name="Zeilinger S."/>
            <person name="Casas-Flores S."/>
            <person name="Horwitz B.A."/>
            <person name="Mukherjee P.K."/>
            <person name="Mukherjee M."/>
            <person name="Kredics L."/>
            <person name="Alcaraz L.D."/>
            <person name="Aerts A."/>
            <person name="Antal Z."/>
            <person name="Atanasova L."/>
            <person name="Cervantes-Badillo M.G."/>
            <person name="Challacombe J."/>
            <person name="Chertkov O."/>
            <person name="McCluskey K."/>
            <person name="Coulpier F."/>
            <person name="Deshpande N."/>
            <person name="von Doehren H."/>
            <person name="Ebbole D.J."/>
            <person name="Esquivel-Naranjo E.U."/>
            <person name="Fekete E."/>
            <person name="Flipphi M."/>
            <person name="Glaser F."/>
            <person name="Gomez-Rodriguez E.Y."/>
            <person name="Gruber S."/>
            <person name="Han C."/>
            <person name="Henrissat B."/>
            <person name="Hermosa R."/>
            <person name="Hernandez-Onate M."/>
            <person name="Karaffa L."/>
            <person name="Kosti I."/>
            <person name="Le Crom S."/>
            <person name="Lindquist E."/>
            <person name="Lucas S."/>
            <person name="Luebeck M."/>
            <person name="Luebeck P.S."/>
            <person name="Margeot A."/>
            <person name="Metz B."/>
            <person name="Misra M."/>
            <person name="Nevalainen H."/>
            <person name="Omann M."/>
            <person name="Packer N."/>
            <person name="Perrone G."/>
            <person name="Uresti-Rivera E.E."/>
            <person name="Salamov A."/>
            <person name="Schmoll M."/>
            <person name="Seiboth B."/>
            <person name="Shapiro H."/>
            <person name="Sukno S."/>
            <person name="Tamayo-Ramos J.A."/>
            <person name="Tisch D."/>
            <person name="Wiest A."/>
            <person name="Wilkinson H.H."/>
            <person name="Zhang M."/>
            <person name="Coutinho P.M."/>
            <person name="Kenerley C.M."/>
            <person name="Monte E."/>
            <person name="Baker S.E."/>
            <person name="Grigoriev I.V."/>
        </authorList>
    </citation>
    <scope>NUCLEOTIDE SEQUENCE [LARGE SCALE GENOMIC DNA]</scope>
    <source>
        <strain evidence="6">Gv29-8 / FGSC 10586</strain>
    </source>
</reference>
<feature type="region of interest" description="Disordered" evidence="2">
    <location>
        <begin position="103"/>
        <end position="122"/>
    </location>
</feature>
<dbReference type="RefSeq" id="XP_013960719.1">
    <property type="nucleotide sequence ID" value="XM_014105244.1"/>
</dbReference>
<evidence type="ECO:0000259" key="4">
    <source>
        <dbReference type="Pfam" id="PF24883"/>
    </source>
</evidence>
<dbReference type="Proteomes" id="UP000007115">
    <property type="component" value="Unassembled WGS sequence"/>
</dbReference>
<dbReference type="Gene3D" id="1.20.120.1020">
    <property type="entry name" value="Prion-inhibition and propagation, HeLo domain"/>
    <property type="match status" value="1"/>
</dbReference>